<protein>
    <recommendedName>
        <fullName evidence="2">Activator of Hsp90 ATPase homologue 1/2-like C-terminal domain-containing protein</fullName>
    </recommendedName>
</protein>
<sequence>MVADRIEREIVIAAPPERVWAVLTDPAFLGTWFGSGAPAELDLRPGGRLVFDRLGEGSVPARIERVDPPRRLAYRWSQGLPGQEPDAGNSTLVEFTLVPDGAVTRLRMVESGFAALDTTQDVRRARREQNSAGWHHKLAELRQHTEQLVV</sequence>
<gene>
    <name evidence="3" type="ORF">GCM10018781_53670</name>
</gene>
<comment type="similarity">
    <text evidence="1">Belongs to the AHA1 family.</text>
</comment>
<dbReference type="Proteomes" id="UP000617734">
    <property type="component" value="Unassembled WGS sequence"/>
</dbReference>
<dbReference type="InterPro" id="IPR013538">
    <property type="entry name" value="ASHA1/2-like_C"/>
</dbReference>
<dbReference type="AlphaFoldDB" id="A0A919G4T7"/>
<dbReference type="CDD" id="cd08898">
    <property type="entry name" value="SRPBCC_CalC_Aha1-like_5"/>
    <property type="match status" value="1"/>
</dbReference>
<dbReference type="RefSeq" id="WP_190213482.1">
    <property type="nucleotide sequence ID" value="NZ_BNBO01000036.1"/>
</dbReference>
<dbReference type="Gene3D" id="3.30.530.20">
    <property type="match status" value="1"/>
</dbReference>
<organism evidence="3 4">
    <name type="scientific">Kitasatospora indigofera</name>
    <dbReference type="NCBI Taxonomy" id="67307"/>
    <lineage>
        <taxon>Bacteria</taxon>
        <taxon>Bacillati</taxon>
        <taxon>Actinomycetota</taxon>
        <taxon>Actinomycetes</taxon>
        <taxon>Kitasatosporales</taxon>
        <taxon>Streptomycetaceae</taxon>
        <taxon>Kitasatospora</taxon>
    </lineage>
</organism>
<evidence type="ECO:0000256" key="1">
    <source>
        <dbReference type="ARBA" id="ARBA00006817"/>
    </source>
</evidence>
<dbReference type="SUPFAM" id="SSF55961">
    <property type="entry name" value="Bet v1-like"/>
    <property type="match status" value="1"/>
</dbReference>
<proteinExistence type="inferred from homology"/>
<reference evidence="3" key="1">
    <citation type="journal article" date="2014" name="Int. J. Syst. Evol. Microbiol.">
        <title>Complete genome sequence of Corynebacterium casei LMG S-19264T (=DSM 44701T), isolated from a smear-ripened cheese.</title>
        <authorList>
            <consortium name="US DOE Joint Genome Institute (JGI-PGF)"/>
            <person name="Walter F."/>
            <person name="Albersmeier A."/>
            <person name="Kalinowski J."/>
            <person name="Ruckert C."/>
        </authorList>
    </citation>
    <scope>NUCLEOTIDE SEQUENCE</scope>
    <source>
        <strain evidence="3">JCM 4646</strain>
    </source>
</reference>
<dbReference type="InterPro" id="IPR023393">
    <property type="entry name" value="START-like_dom_sf"/>
</dbReference>
<accession>A0A919G4T7</accession>
<dbReference type="EMBL" id="BNBO01000036">
    <property type="protein sequence ID" value="GHH78262.1"/>
    <property type="molecule type" value="Genomic_DNA"/>
</dbReference>
<comment type="caution">
    <text evidence="3">The sequence shown here is derived from an EMBL/GenBank/DDBJ whole genome shotgun (WGS) entry which is preliminary data.</text>
</comment>
<dbReference type="GeneID" id="95355730"/>
<dbReference type="Pfam" id="PF08327">
    <property type="entry name" value="AHSA1"/>
    <property type="match status" value="1"/>
</dbReference>
<reference evidence="3" key="2">
    <citation type="submission" date="2020-09" db="EMBL/GenBank/DDBJ databases">
        <authorList>
            <person name="Sun Q."/>
            <person name="Ohkuma M."/>
        </authorList>
    </citation>
    <scope>NUCLEOTIDE SEQUENCE</scope>
    <source>
        <strain evidence="3">JCM 4646</strain>
    </source>
</reference>
<keyword evidence="4" id="KW-1185">Reference proteome</keyword>
<evidence type="ECO:0000313" key="4">
    <source>
        <dbReference type="Proteomes" id="UP000617734"/>
    </source>
</evidence>
<evidence type="ECO:0000313" key="3">
    <source>
        <dbReference type="EMBL" id="GHH78262.1"/>
    </source>
</evidence>
<evidence type="ECO:0000259" key="2">
    <source>
        <dbReference type="Pfam" id="PF08327"/>
    </source>
</evidence>
<name>A0A919G4T7_9ACTN</name>
<feature type="domain" description="Activator of Hsp90 ATPase homologue 1/2-like C-terminal" evidence="2">
    <location>
        <begin position="13"/>
        <end position="144"/>
    </location>
</feature>